<dbReference type="InterPro" id="IPR003593">
    <property type="entry name" value="AAA+_ATPase"/>
</dbReference>
<dbReference type="GO" id="GO:0005524">
    <property type="term" value="F:ATP binding"/>
    <property type="evidence" value="ECO:0007669"/>
    <property type="project" value="UniProtKB-KW"/>
</dbReference>
<dbReference type="PROSITE" id="PS50893">
    <property type="entry name" value="ABC_TRANSPORTER_2"/>
    <property type="match status" value="1"/>
</dbReference>
<evidence type="ECO:0000313" key="4">
    <source>
        <dbReference type="EMBL" id="SFQ37186.1"/>
    </source>
</evidence>
<accession>A0A1I5XZ46</accession>
<evidence type="ECO:0000256" key="1">
    <source>
        <dbReference type="ARBA" id="ARBA00022741"/>
    </source>
</evidence>
<evidence type="ECO:0000313" key="5">
    <source>
        <dbReference type="Proteomes" id="UP000198892"/>
    </source>
</evidence>
<dbReference type="PANTHER" id="PTHR43158">
    <property type="entry name" value="SKFA PEPTIDE EXPORT ATP-BINDING PROTEIN SKFE"/>
    <property type="match status" value="1"/>
</dbReference>
<keyword evidence="1" id="KW-0547">Nucleotide-binding</keyword>
<organism evidence="4 5">
    <name type="scientific">Salibacterium halotolerans</name>
    <dbReference type="NCBI Taxonomy" id="1884432"/>
    <lineage>
        <taxon>Bacteria</taxon>
        <taxon>Bacillati</taxon>
        <taxon>Bacillota</taxon>
        <taxon>Bacilli</taxon>
        <taxon>Bacillales</taxon>
        <taxon>Bacillaceae</taxon>
    </lineage>
</organism>
<dbReference type="SMART" id="SM00382">
    <property type="entry name" value="AAA"/>
    <property type="match status" value="1"/>
</dbReference>
<dbReference type="InterPro" id="IPR027417">
    <property type="entry name" value="P-loop_NTPase"/>
</dbReference>
<gene>
    <name evidence="4" type="ORF">SAMN05518683_13322</name>
</gene>
<dbReference type="CDD" id="cd03230">
    <property type="entry name" value="ABC_DR_subfamily_A"/>
    <property type="match status" value="1"/>
</dbReference>
<dbReference type="AlphaFoldDB" id="A0A1I5XZ46"/>
<feature type="domain" description="ABC transporter" evidence="3">
    <location>
        <begin position="5"/>
        <end position="230"/>
    </location>
</feature>
<dbReference type="Pfam" id="PF00005">
    <property type="entry name" value="ABC_tran"/>
    <property type="match status" value="1"/>
</dbReference>
<dbReference type="PROSITE" id="PS00211">
    <property type="entry name" value="ABC_TRANSPORTER_1"/>
    <property type="match status" value="1"/>
</dbReference>
<dbReference type="STRING" id="1884432.SAMN05518683_13322"/>
<name>A0A1I5XZ46_9BACI</name>
<dbReference type="OrthoDB" id="9804819at2"/>
<proteinExistence type="predicted"/>
<dbReference type="EMBL" id="FOXD01000033">
    <property type="protein sequence ID" value="SFQ37186.1"/>
    <property type="molecule type" value="Genomic_DNA"/>
</dbReference>
<dbReference type="SUPFAM" id="SSF52540">
    <property type="entry name" value="P-loop containing nucleoside triphosphate hydrolases"/>
    <property type="match status" value="1"/>
</dbReference>
<dbReference type="PANTHER" id="PTHR43158:SF5">
    <property type="entry name" value="ABC TRANSPORTER, ATP-BINDING PROTEIN"/>
    <property type="match status" value="1"/>
</dbReference>
<dbReference type="Gene3D" id="3.40.50.300">
    <property type="entry name" value="P-loop containing nucleotide triphosphate hydrolases"/>
    <property type="match status" value="1"/>
</dbReference>
<sequence length="301" mass="34274">MTFDVLFKNVSLTYKKTKALQDVSFHLERGKVYGLIGRNGAGKTSLLSLLASFRQPTSGTVQINGVIPFDNPRIMPYVSYIFDKDFKDDRDEAQQLIERTARFRPHFDKAYARHLAERFQLPLDMPVQQLSKGMQSALQVILGLAARSPVTIFDEAYTGMDAPAREIFYEEVLEDQARSPRTMILSTHLVSEMDYLFDEVLMIHEGRLLLHETNDEPMKWGAWITGGTNQVEAFTQDLTQLHVRRLGGTTSVMVHGELSEEKQRQAQEQGLDIAPLSLQDLFIHVTKEENNGEKHSMEADR</sequence>
<dbReference type="Proteomes" id="UP000198892">
    <property type="component" value="Unassembled WGS sequence"/>
</dbReference>
<evidence type="ECO:0000256" key="2">
    <source>
        <dbReference type="ARBA" id="ARBA00022840"/>
    </source>
</evidence>
<keyword evidence="2 4" id="KW-0067">ATP-binding</keyword>
<protein>
    <submittedName>
        <fullName evidence="4">ABC-2 type transport system ATP-binding protein</fullName>
    </submittedName>
</protein>
<dbReference type="GO" id="GO:0016887">
    <property type="term" value="F:ATP hydrolysis activity"/>
    <property type="evidence" value="ECO:0007669"/>
    <property type="project" value="InterPro"/>
</dbReference>
<dbReference type="InterPro" id="IPR003439">
    <property type="entry name" value="ABC_transporter-like_ATP-bd"/>
</dbReference>
<dbReference type="RefSeq" id="WP_093339511.1">
    <property type="nucleotide sequence ID" value="NZ_FOXD01000033.1"/>
</dbReference>
<evidence type="ECO:0000259" key="3">
    <source>
        <dbReference type="PROSITE" id="PS50893"/>
    </source>
</evidence>
<reference evidence="5" key="1">
    <citation type="submission" date="2016-10" db="EMBL/GenBank/DDBJ databases">
        <authorList>
            <person name="Varghese N."/>
            <person name="Submissions S."/>
        </authorList>
    </citation>
    <scope>NUCLEOTIDE SEQUENCE [LARGE SCALE GENOMIC DNA]</scope>
    <source>
        <strain evidence="5">S7</strain>
    </source>
</reference>
<keyword evidence="5" id="KW-1185">Reference proteome</keyword>
<dbReference type="InterPro" id="IPR017871">
    <property type="entry name" value="ABC_transporter-like_CS"/>
</dbReference>